<name>A0A8T0H5F6_CERPU</name>
<dbReference type="PANTHER" id="PTHR43066">
    <property type="entry name" value="RHOMBOID-RELATED PROTEIN"/>
    <property type="match status" value="1"/>
</dbReference>
<dbReference type="Gene3D" id="1.20.1540.10">
    <property type="entry name" value="Rhomboid-like"/>
    <property type="match status" value="1"/>
</dbReference>
<comment type="caution">
    <text evidence="14">The sequence shown here is derived from an EMBL/GenBank/DDBJ whole genome shotgun (WGS) entry which is preliminary data.</text>
</comment>
<keyword evidence="9 12" id="KW-1133">Transmembrane helix</keyword>
<dbReference type="Proteomes" id="UP000822688">
    <property type="component" value="Chromosome 7"/>
</dbReference>
<keyword evidence="3" id="KW-0645">Protease</keyword>
<evidence type="ECO:0000313" key="15">
    <source>
        <dbReference type="Proteomes" id="UP000822688"/>
    </source>
</evidence>
<keyword evidence="5" id="KW-0479">Metal-binding</keyword>
<evidence type="ECO:0000256" key="1">
    <source>
        <dbReference type="ARBA" id="ARBA00004141"/>
    </source>
</evidence>
<dbReference type="GO" id="GO:0008270">
    <property type="term" value="F:zinc ion binding"/>
    <property type="evidence" value="ECO:0007669"/>
    <property type="project" value="UniProtKB-KW"/>
</dbReference>
<gene>
    <name evidence="14" type="ORF">KC19_7G070400</name>
</gene>
<dbReference type="FunFam" id="1.20.1540.10:FF:000026">
    <property type="entry name" value="Rhomboid-like protein 14, mitochondrial"/>
    <property type="match status" value="1"/>
</dbReference>
<dbReference type="AlphaFoldDB" id="A0A8T0H5F6"/>
<proteinExistence type="inferred from homology"/>
<sequence length="352" mass="38845">MARGRPRVQGNGMLYMLAVHAATNFMQLPRKPPVTAALIAAQTLIHLRPGKLNEILPTLSEVCLNPYFVVKDWDLKRLWLSAFYHVDETHLVYNMVSLMWKGAQLEIAMGSQKFAGMVAVLLGLSHGLVVASSSLLAYLGASPETFYSECSVGFSGVLFALKVVLNYNSPTHTNVYGILVPSRYAAWVELLVIQMFVPGTSFMGHLCGILAGLIYMNTPGAISGGLSLWSVVPRIFGVLSWPVRRLGWFFGGPRNRTFGRGTVGSRRDTLPPPSSSRIRGRHEADVWRCQTCTYDNSTLVEACDMCGTVRGWEAEPEVDDFSPSAPPIPTRGSSSQMSREELRQARLSRFSR</sequence>
<feature type="domain" description="RanBP2-type" evidence="13">
    <location>
        <begin position="287"/>
        <end position="306"/>
    </location>
</feature>
<evidence type="ECO:0000256" key="7">
    <source>
        <dbReference type="ARBA" id="ARBA00022801"/>
    </source>
</evidence>
<accession>A0A8T0H5F6</accession>
<evidence type="ECO:0000256" key="9">
    <source>
        <dbReference type="ARBA" id="ARBA00022989"/>
    </source>
</evidence>
<feature type="transmembrane region" description="Helical" evidence="12">
    <location>
        <begin position="186"/>
        <end position="215"/>
    </location>
</feature>
<keyword evidence="10 12" id="KW-0472">Membrane</keyword>
<dbReference type="GO" id="GO:0006508">
    <property type="term" value="P:proteolysis"/>
    <property type="evidence" value="ECO:0007669"/>
    <property type="project" value="UniProtKB-KW"/>
</dbReference>
<comment type="similarity">
    <text evidence="2">Belongs to the peptidase S54 family.</text>
</comment>
<keyword evidence="6" id="KW-0863">Zinc-finger</keyword>
<dbReference type="InterPro" id="IPR035952">
    <property type="entry name" value="Rhomboid-like_sf"/>
</dbReference>
<evidence type="ECO:0000256" key="3">
    <source>
        <dbReference type="ARBA" id="ARBA00022670"/>
    </source>
</evidence>
<dbReference type="SUPFAM" id="SSF144091">
    <property type="entry name" value="Rhomboid-like"/>
    <property type="match status" value="1"/>
</dbReference>
<dbReference type="GO" id="GO:0016020">
    <property type="term" value="C:membrane"/>
    <property type="evidence" value="ECO:0007669"/>
    <property type="project" value="UniProtKB-SubCell"/>
</dbReference>
<protein>
    <recommendedName>
        <fullName evidence="13">RanBP2-type domain-containing protein</fullName>
    </recommendedName>
</protein>
<keyword evidence="15" id="KW-1185">Reference proteome</keyword>
<dbReference type="InterPro" id="IPR036443">
    <property type="entry name" value="Znf_RanBP2_sf"/>
</dbReference>
<evidence type="ECO:0000256" key="6">
    <source>
        <dbReference type="ARBA" id="ARBA00022771"/>
    </source>
</evidence>
<dbReference type="InterPro" id="IPR022764">
    <property type="entry name" value="Peptidase_S54_rhomboid_dom"/>
</dbReference>
<comment type="subcellular location">
    <subcellularLocation>
        <location evidence="1">Membrane</location>
        <topology evidence="1">Multi-pass membrane protein</topology>
    </subcellularLocation>
</comment>
<keyword evidence="4 12" id="KW-0812">Transmembrane</keyword>
<dbReference type="EMBL" id="CM026428">
    <property type="protein sequence ID" value="KAG0566533.1"/>
    <property type="molecule type" value="Genomic_DNA"/>
</dbReference>
<evidence type="ECO:0000256" key="11">
    <source>
        <dbReference type="SAM" id="MobiDB-lite"/>
    </source>
</evidence>
<dbReference type="GO" id="GO:0004252">
    <property type="term" value="F:serine-type endopeptidase activity"/>
    <property type="evidence" value="ECO:0007669"/>
    <property type="project" value="InterPro"/>
</dbReference>
<feature type="region of interest" description="Disordered" evidence="11">
    <location>
        <begin position="260"/>
        <end position="279"/>
    </location>
</feature>
<reference evidence="14" key="1">
    <citation type="submission" date="2020-06" db="EMBL/GenBank/DDBJ databases">
        <title>WGS assembly of Ceratodon purpureus strain R40.</title>
        <authorList>
            <person name="Carey S.B."/>
            <person name="Jenkins J."/>
            <person name="Shu S."/>
            <person name="Lovell J.T."/>
            <person name="Sreedasyam A."/>
            <person name="Maumus F."/>
            <person name="Tiley G.P."/>
            <person name="Fernandez-Pozo N."/>
            <person name="Barry K."/>
            <person name="Chen C."/>
            <person name="Wang M."/>
            <person name="Lipzen A."/>
            <person name="Daum C."/>
            <person name="Saski C.A."/>
            <person name="Payton A.C."/>
            <person name="Mcbreen J.C."/>
            <person name="Conrad R.E."/>
            <person name="Kollar L.M."/>
            <person name="Olsson S."/>
            <person name="Huttunen S."/>
            <person name="Landis J.B."/>
            <person name="Wickett N.J."/>
            <person name="Johnson M.G."/>
            <person name="Rensing S.A."/>
            <person name="Grimwood J."/>
            <person name="Schmutz J."/>
            <person name="Mcdaniel S.F."/>
        </authorList>
    </citation>
    <scope>NUCLEOTIDE SEQUENCE</scope>
    <source>
        <strain evidence="14">R40</strain>
    </source>
</reference>
<dbReference type="Pfam" id="PF01694">
    <property type="entry name" value="Rhomboid"/>
    <property type="match status" value="1"/>
</dbReference>
<evidence type="ECO:0000256" key="2">
    <source>
        <dbReference type="ARBA" id="ARBA00009045"/>
    </source>
</evidence>
<organism evidence="14 15">
    <name type="scientific">Ceratodon purpureus</name>
    <name type="common">Fire moss</name>
    <name type="synonym">Dicranum purpureum</name>
    <dbReference type="NCBI Taxonomy" id="3225"/>
    <lineage>
        <taxon>Eukaryota</taxon>
        <taxon>Viridiplantae</taxon>
        <taxon>Streptophyta</taxon>
        <taxon>Embryophyta</taxon>
        <taxon>Bryophyta</taxon>
        <taxon>Bryophytina</taxon>
        <taxon>Bryopsida</taxon>
        <taxon>Dicranidae</taxon>
        <taxon>Pseudoditrichales</taxon>
        <taxon>Ditrichaceae</taxon>
        <taxon>Ceratodon</taxon>
    </lineage>
</organism>
<feature type="transmembrane region" description="Helical" evidence="12">
    <location>
        <begin position="221"/>
        <end position="241"/>
    </location>
</feature>
<dbReference type="PROSITE" id="PS01358">
    <property type="entry name" value="ZF_RANBP2_1"/>
    <property type="match status" value="1"/>
</dbReference>
<evidence type="ECO:0000313" key="14">
    <source>
        <dbReference type="EMBL" id="KAG0566533.1"/>
    </source>
</evidence>
<evidence type="ECO:0000256" key="5">
    <source>
        <dbReference type="ARBA" id="ARBA00022723"/>
    </source>
</evidence>
<keyword evidence="7" id="KW-0378">Hydrolase</keyword>
<evidence type="ECO:0000256" key="10">
    <source>
        <dbReference type="ARBA" id="ARBA00023136"/>
    </source>
</evidence>
<dbReference type="PANTHER" id="PTHR43066:SF1">
    <property type="entry name" value="RHOMBOID PROTEIN 2"/>
    <property type="match status" value="1"/>
</dbReference>
<dbReference type="InterPro" id="IPR001876">
    <property type="entry name" value="Znf_RanBP2"/>
</dbReference>
<evidence type="ECO:0000259" key="13">
    <source>
        <dbReference type="PROSITE" id="PS01358"/>
    </source>
</evidence>
<dbReference type="SUPFAM" id="SSF90209">
    <property type="entry name" value="Ran binding protein zinc finger-like"/>
    <property type="match status" value="1"/>
</dbReference>
<dbReference type="Gene3D" id="2.30.30.380">
    <property type="entry name" value="Zn-finger domain of Sec23/24"/>
    <property type="match status" value="1"/>
</dbReference>
<evidence type="ECO:0000256" key="8">
    <source>
        <dbReference type="ARBA" id="ARBA00022833"/>
    </source>
</evidence>
<keyword evidence="8" id="KW-0862">Zinc</keyword>
<feature type="transmembrane region" description="Helical" evidence="12">
    <location>
        <begin position="114"/>
        <end position="140"/>
    </location>
</feature>
<feature type="region of interest" description="Disordered" evidence="11">
    <location>
        <begin position="317"/>
        <end position="352"/>
    </location>
</feature>
<dbReference type="OrthoDB" id="10257275at2759"/>
<evidence type="ECO:0000256" key="4">
    <source>
        <dbReference type="ARBA" id="ARBA00022692"/>
    </source>
</evidence>
<evidence type="ECO:0000256" key="12">
    <source>
        <dbReference type="SAM" id="Phobius"/>
    </source>
</evidence>